<evidence type="ECO:0000256" key="3">
    <source>
        <dbReference type="ARBA" id="ARBA00023004"/>
    </source>
</evidence>
<feature type="region of interest" description="Disordered" evidence="6">
    <location>
        <begin position="430"/>
        <end position="449"/>
    </location>
</feature>
<feature type="transmembrane region" description="Helical" evidence="7">
    <location>
        <begin position="45"/>
        <end position="63"/>
    </location>
</feature>
<dbReference type="RefSeq" id="XP_033649661.1">
    <property type="nucleotide sequence ID" value="XM_033799296.1"/>
</dbReference>
<dbReference type="PROSITE" id="PS00086">
    <property type="entry name" value="CYTOCHROME_P450"/>
    <property type="match status" value="1"/>
</dbReference>
<comment type="similarity">
    <text evidence="5">Belongs to the cytochrome P450 family.</text>
</comment>
<dbReference type="InterPro" id="IPR002401">
    <property type="entry name" value="Cyt_P450_E_grp-I"/>
</dbReference>
<dbReference type="GeneID" id="54552471"/>
<proteinExistence type="inferred from homology"/>
<keyword evidence="5" id="KW-0560">Oxidoreductase</keyword>
<evidence type="ECO:0000256" key="7">
    <source>
        <dbReference type="SAM" id="Phobius"/>
    </source>
</evidence>
<dbReference type="PRINTS" id="PR00385">
    <property type="entry name" value="P450"/>
</dbReference>
<feature type="binding site" description="axial binding residue" evidence="4">
    <location>
        <position position="573"/>
    </location>
    <ligand>
        <name>heme</name>
        <dbReference type="ChEBI" id="CHEBI:30413"/>
    </ligand>
    <ligandPart>
        <name>Fe</name>
        <dbReference type="ChEBI" id="CHEBI:18248"/>
    </ligandPart>
</feature>
<dbReference type="PRINTS" id="PR00463">
    <property type="entry name" value="EP450I"/>
</dbReference>
<accession>A0A6A6J6T4</accession>
<evidence type="ECO:0000256" key="6">
    <source>
        <dbReference type="SAM" id="MobiDB-lite"/>
    </source>
</evidence>
<dbReference type="Proteomes" id="UP000800097">
    <property type="component" value="Unassembled WGS sequence"/>
</dbReference>
<evidence type="ECO:0000313" key="9">
    <source>
        <dbReference type="Proteomes" id="UP000800097"/>
    </source>
</evidence>
<dbReference type="EMBL" id="ML986526">
    <property type="protein sequence ID" value="KAF2272122.1"/>
    <property type="molecule type" value="Genomic_DNA"/>
</dbReference>
<keyword evidence="7" id="KW-0812">Transmembrane</keyword>
<keyword evidence="7" id="KW-0472">Membrane</keyword>
<keyword evidence="5" id="KW-0503">Monooxygenase</keyword>
<evidence type="ECO:0000256" key="1">
    <source>
        <dbReference type="ARBA" id="ARBA00001971"/>
    </source>
</evidence>
<dbReference type="GO" id="GO:0016705">
    <property type="term" value="F:oxidoreductase activity, acting on paired donors, with incorporation or reduction of molecular oxygen"/>
    <property type="evidence" value="ECO:0007669"/>
    <property type="project" value="InterPro"/>
</dbReference>
<keyword evidence="9" id="KW-1185">Reference proteome</keyword>
<dbReference type="GO" id="GO:0005506">
    <property type="term" value="F:iron ion binding"/>
    <property type="evidence" value="ECO:0007669"/>
    <property type="project" value="InterPro"/>
</dbReference>
<organism evidence="8 9">
    <name type="scientific">Westerdykella ornata</name>
    <dbReference type="NCBI Taxonomy" id="318751"/>
    <lineage>
        <taxon>Eukaryota</taxon>
        <taxon>Fungi</taxon>
        <taxon>Dikarya</taxon>
        <taxon>Ascomycota</taxon>
        <taxon>Pezizomycotina</taxon>
        <taxon>Dothideomycetes</taxon>
        <taxon>Pleosporomycetidae</taxon>
        <taxon>Pleosporales</taxon>
        <taxon>Sporormiaceae</taxon>
        <taxon>Westerdykella</taxon>
    </lineage>
</organism>
<evidence type="ECO:0000256" key="5">
    <source>
        <dbReference type="RuleBase" id="RU000461"/>
    </source>
</evidence>
<dbReference type="PANTHER" id="PTHR24305">
    <property type="entry name" value="CYTOCHROME P450"/>
    <property type="match status" value="1"/>
</dbReference>
<gene>
    <name evidence="8" type="ORF">EI97DRAFT_437212</name>
</gene>
<dbReference type="AlphaFoldDB" id="A0A6A6J6T4"/>
<dbReference type="GO" id="GO:0020037">
    <property type="term" value="F:heme binding"/>
    <property type="evidence" value="ECO:0007669"/>
    <property type="project" value="InterPro"/>
</dbReference>
<dbReference type="InterPro" id="IPR036396">
    <property type="entry name" value="Cyt_P450_sf"/>
</dbReference>
<protein>
    <submittedName>
        <fullName evidence="8">Cytochrome P450</fullName>
    </submittedName>
</protein>
<feature type="compositionally biased region" description="Low complexity" evidence="6">
    <location>
        <begin position="506"/>
        <end position="530"/>
    </location>
</feature>
<keyword evidence="4 5" id="KW-0349">Heme</keyword>
<evidence type="ECO:0000313" key="8">
    <source>
        <dbReference type="EMBL" id="KAF2272122.1"/>
    </source>
</evidence>
<sequence>MAIFVVLLSVLSAITLYHCVGRYRSLRRNLAEARNSGLPYVVTPWNVYSTLWLATVAIFLPLLRKLPKRFHGLWLVLLDNEWSHRVGYAPFEALGSDVFLVVSPRKINAYVADAEVITQITTRRADFPKPLRLYKRIDLYGKNVISTEGAAWRMHRRLTAPSFGEKNNELVWNESLHHAQALVKLWAGTEQKGNMTVKEPNQGAMRFALYIISRAGFDVRVQWPHEEKDNPSTQPSEKGSLSRFAGSKPPPGHKMNYRQAISTLLEGIVWTQIGPPSFLTKSPFKVHRDVGTAVQEFGAYMSEMFDAKSAEISRGEEGTPGMDLFQAMLRNSGILDPHQTSDLRKSDLLGNAFVLMVAGHETTANALHFSLLYLAMNPATQKRLQASIDKVLASKPISQWTYEDDFPKLFDGMPAAVMNETLRLTQPIINIPKSTDPGRPQPISMNGKEYLIPGDTHVSLCSAVHRNPKYWPSTPSPFSSSLHYPDGQDPFARKDQDLWRPERWLSPSSSSSSSTSSTSSPPSTATATATDPEDTTNSDDESLRGPTGHFTSSHLFKPPKGAYIPFSDGYRSCIGRRFAQVELLACFAVIFSAWSVELAVDEWASDEVVERMPRGGRERKDVWECAWRRADRALARGLSSIITLQLRGESVPIRLVRRGEERFVLE</sequence>
<feature type="compositionally biased region" description="Acidic residues" evidence="6">
    <location>
        <begin position="531"/>
        <end position="540"/>
    </location>
</feature>
<feature type="region of interest" description="Disordered" evidence="6">
    <location>
        <begin position="225"/>
        <end position="253"/>
    </location>
</feature>
<dbReference type="InterPro" id="IPR017972">
    <property type="entry name" value="Cyt_P450_CS"/>
</dbReference>
<evidence type="ECO:0000256" key="4">
    <source>
        <dbReference type="PIRSR" id="PIRSR602401-1"/>
    </source>
</evidence>
<dbReference type="Pfam" id="PF00067">
    <property type="entry name" value="p450"/>
    <property type="match status" value="2"/>
</dbReference>
<dbReference type="OrthoDB" id="1470350at2759"/>
<dbReference type="Gene3D" id="1.10.630.10">
    <property type="entry name" value="Cytochrome P450"/>
    <property type="match status" value="1"/>
</dbReference>
<name>A0A6A6J6T4_WESOR</name>
<keyword evidence="7" id="KW-1133">Transmembrane helix</keyword>
<dbReference type="PANTHER" id="PTHR24305:SF223">
    <property type="entry name" value="CYTOCHROME P450-DIT2"/>
    <property type="match status" value="1"/>
</dbReference>
<evidence type="ECO:0000256" key="2">
    <source>
        <dbReference type="ARBA" id="ARBA00022723"/>
    </source>
</evidence>
<dbReference type="InterPro" id="IPR001128">
    <property type="entry name" value="Cyt_P450"/>
</dbReference>
<dbReference type="GO" id="GO:0004497">
    <property type="term" value="F:monooxygenase activity"/>
    <property type="evidence" value="ECO:0007669"/>
    <property type="project" value="UniProtKB-KW"/>
</dbReference>
<dbReference type="SUPFAM" id="SSF48264">
    <property type="entry name" value="Cytochrome P450"/>
    <property type="match status" value="1"/>
</dbReference>
<dbReference type="InterPro" id="IPR050121">
    <property type="entry name" value="Cytochrome_P450_monoxygenase"/>
</dbReference>
<reference evidence="8" key="1">
    <citation type="journal article" date="2020" name="Stud. Mycol.">
        <title>101 Dothideomycetes genomes: a test case for predicting lifestyles and emergence of pathogens.</title>
        <authorList>
            <person name="Haridas S."/>
            <person name="Albert R."/>
            <person name="Binder M."/>
            <person name="Bloem J."/>
            <person name="Labutti K."/>
            <person name="Salamov A."/>
            <person name="Andreopoulos B."/>
            <person name="Baker S."/>
            <person name="Barry K."/>
            <person name="Bills G."/>
            <person name="Bluhm B."/>
            <person name="Cannon C."/>
            <person name="Castanera R."/>
            <person name="Culley D."/>
            <person name="Daum C."/>
            <person name="Ezra D."/>
            <person name="Gonzalez J."/>
            <person name="Henrissat B."/>
            <person name="Kuo A."/>
            <person name="Liang C."/>
            <person name="Lipzen A."/>
            <person name="Lutzoni F."/>
            <person name="Magnuson J."/>
            <person name="Mondo S."/>
            <person name="Nolan M."/>
            <person name="Ohm R."/>
            <person name="Pangilinan J."/>
            <person name="Park H.-J."/>
            <person name="Ramirez L."/>
            <person name="Alfaro M."/>
            <person name="Sun H."/>
            <person name="Tritt A."/>
            <person name="Yoshinaga Y."/>
            <person name="Zwiers L.-H."/>
            <person name="Turgeon B."/>
            <person name="Goodwin S."/>
            <person name="Spatafora J."/>
            <person name="Crous P."/>
            <person name="Grigoriev I."/>
        </authorList>
    </citation>
    <scope>NUCLEOTIDE SEQUENCE</scope>
    <source>
        <strain evidence="8">CBS 379.55</strain>
    </source>
</reference>
<feature type="region of interest" description="Disordered" evidence="6">
    <location>
        <begin position="503"/>
        <end position="554"/>
    </location>
</feature>
<keyword evidence="3 4" id="KW-0408">Iron</keyword>
<comment type="cofactor">
    <cofactor evidence="1 4">
        <name>heme</name>
        <dbReference type="ChEBI" id="CHEBI:30413"/>
    </cofactor>
</comment>
<keyword evidence="2 4" id="KW-0479">Metal-binding</keyword>